<dbReference type="Pfam" id="PF00270">
    <property type="entry name" value="DEAD"/>
    <property type="match status" value="1"/>
</dbReference>
<dbReference type="Gene3D" id="1.20.120.1080">
    <property type="match status" value="1"/>
</dbReference>
<dbReference type="InterPro" id="IPR027417">
    <property type="entry name" value="P-loop_NTPase"/>
</dbReference>
<dbReference type="GO" id="GO:0003724">
    <property type="term" value="F:RNA helicase activity"/>
    <property type="evidence" value="ECO:0007669"/>
    <property type="project" value="UniProtKB-EC"/>
</dbReference>
<dbReference type="CDD" id="cd17917">
    <property type="entry name" value="DEXHc_RHA-like"/>
    <property type="match status" value="1"/>
</dbReference>
<reference evidence="11 12" key="1">
    <citation type="submission" date="2016-07" db="EMBL/GenBank/DDBJ databases">
        <title>Pervasive Adenine N6-methylation of Active Genes in Fungi.</title>
        <authorList>
            <consortium name="DOE Joint Genome Institute"/>
            <person name="Mondo S.J."/>
            <person name="Dannebaum R.O."/>
            <person name="Kuo R.C."/>
            <person name="Labutti K."/>
            <person name="Haridas S."/>
            <person name="Kuo A."/>
            <person name="Salamov A."/>
            <person name="Ahrendt S.R."/>
            <person name="Lipzen A."/>
            <person name="Sullivan W."/>
            <person name="Andreopoulos W.B."/>
            <person name="Clum A."/>
            <person name="Lindquist E."/>
            <person name="Daum C."/>
            <person name="Ramamoorthy G.K."/>
            <person name="Gryganskyi A."/>
            <person name="Culley D."/>
            <person name="Magnuson J.K."/>
            <person name="James T.Y."/>
            <person name="O'Malley M.A."/>
            <person name="Stajich J.E."/>
            <person name="Spatafora J.W."/>
            <person name="Visel A."/>
            <person name="Grigoriev I.V."/>
        </authorList>
    </citation>
    <scope>NUCLEOTIDE SEQUENCE [LARGE SCALE GENOMIC DNA]</scope>
    <source>
        <strain evidence="11 12">12-1054</strain>
    </source>
</reference>
<organism evidence="11 12">
    <name type="scientific">Protomyces lactucae-debilis</name>
    <dbReference type="NCBI Taxonomy" id="2754530"/>
    <lineage>
        <taxon>Eukaryota</taxon>
        <taxon>Fungi</taxon>
        <taxon>Dikarya</taxon>
        <taxon>Ascomycota</taxon>
        <taxon>Taphrinomycotina</taxon>
        <taxon>Taphrinomycetes</taxon>
        <taxon>Taphrinales</taxon>
        <taxon>Protomycetaceae</taxon>
        <taxon>Protomyces</taxon>
    </lineage>
</organism>
<evidence type="ECO:0000313" key="12">
    <source>
        <dbReference type="Proteomes" id="UP000193685"/>
    </source>
</evidence>
<evidence type="ECO:0000256" key="7">
    <source>
        <dbReference type="ARBA" id="ARBA00060772"/>
    </source>
</evidence>
<dbReference type="PROSITE" id="PS51192">
    <property type="entry name" value="HELICASE_ATP_BIND_1"/>
    <property type="match status" value="1"/>
</dbReference>
<dbReference type="GO" id="GO:0005524">
    <property type="term" value="F:ATP binding"/>
    <property type="evidence" value="ECO:0007669"/>
    <property type="project" value="UniProtKB-KW"/>
</dbReference>
<evidence type="ECO:0000313" key="11">
    <source>
        <dbReference type="EMBL" id="ORY85077.1"/>
    </source>
</evidence>
<dbReference type="Pfam" id="PF04408">
    <property type="entry name" value="WHD_HA2"/>
    <property type="match status" value="1"/>
</dbReference>
<keyword evidence="6" id="KW-0694">RNA-binding</keyword>
<feature type="compositionally biased region" description="Basic and acidic residues" evidence="8">
    <location>
        <begin position="479"/>
        <end position="500"/>
    </location>
</feature>
<keyword evidence="4" id="KW-0347">Helicase</keyword>
<dbReference type="InterPro" id="IPR014001">
    <property type="entry name" value="Helicase_ATP-bd"/>
</dbReference>
<feature type="compositionally biased region" description="Gly residues" evidence="8">
    <location>
        <begin position="1407"/>
        <end position="1416"/>
    </location>
</feature>
<dbReference type="EC" id="3.6.4.13" evidence="1"/>
<dbReference type="SUPFAM" id="SSF52540">
    <property type="entry name" value="P-loop containing nucleoside triphosphate hydrolases"/>
    <property type="match status" value="1"/>
</dbReference>
<feature type="compositionally biased region" description="Low complexity" evidence="8">
    <location>
        <begin position="38"/>
        <end position="56"/>
    </location>
</feature>
<dbReference type="RefSeq" id="XP_040726860.1">
    <property type="nucleotide sequence ID" value="XM_040868976.1"/>
</dbReference>
<dbReference type="InterPro" id="IPR048333">
    <property type="entry name" value="HA2_WH"/>
</dbReference>
<dbReference type="GO" id="GO:0005681">
    <property type="term" value="C:spliceosomal complex"/>
    <property type="evidence" value="ECO:0007669"/>
    <property type="project" value="UniProtKB-ARBA"/>
</dbReference>
<dbReference type="GO" id="GO:0016787">
    <property type="term" value="F:hydrolase activity"/>
    <property type="evidence" value="ECO:0007669"/>
    <property type="project" value="UniProtKB-KW"/>
</dbReference>
<dbReference type="PROSITE" id="PS00690">
    <property type="entry name" value="DEAH_ATP_HELICASE"/>
    <property type="match status" value="1"/>
</dbReference>
<dbReference type="PANTHER" id="PTHR18934">
    <property type="entry name" value="ATP-DEPENDENT RNA HELICASE"/>
    <property type="match status" value="1"/>
</dbReference>
<dbReference type="InterPro" id="IPR011545">
    <property type="entry name" value="DEAD/DEAH_box_helicase_dom"/>
</dbReference>
<feature type="domain" description="Helicase C-terminal" evidence="10">
    <location>
        <begin position="839"/>
        <end position="1012"/>
    </location>
</feature>
<dbReference type="InterPro" id="IPR007502">
    <property type="entry name" value="Helicase-assoc_dom"/>
</dbReference>
<dbReference type="GO" id="GO:0003723">
    <property type="term" value="F:RNA binding"/>
    <property type="evidence" value="ECO:0007669"/>
    <property type="project" value="UniProtKB-KW"/>
</dbReference>
<feature type="region of interest" description="Disordered" evidence="8">
    <location>
        <begin position="1"/>
        <end position="124"/>
    </location>
</feature>
<dbReference type="Gene3D" id="3.40.50.300">
    <property type="entry name" value="P-loop containing nucleotide triphosphate hydrolases"/>
    <property type="match status" value="2"/>
</dbReference>
<gene>
    <name evidence="11" type="ORF">BCR37DRAFT_378124</name>
</gene>
<dbReference type="Pfam" id="PF00271">
    <property type="entry name" value="Helicase_C"/>
    <property type="match status" value="1"/>
</dbReference>
<evidence type="ECO:0000259" key="9">
    <source>
        <dbReference type="PROSITE" id="PS51192"/>
    </source>
</evidence>
<comment type="caution">
    <text evidence="11">The sequence shown here is derived from an EMBL/GenBank/DDBJ whole genome shotgun (WGS) entry which is preliminary data.</text>
</comment>
<evidence type="ECO:0000256" key="5">
    <source>
        <dbReference type="ARBA" id="ARBA00022840"/>
    </source>
</evidence>
<dbReference type="SMART" id="SM00490">
    <property type="entry name" value="HELICc"/>
    <property type="match status" value="1"/>
</dbReference>
<dbReference type="Proteomes" id="UP000193685">
    <property type="component" value="Unassembled WGS sequence"/>
</dbReference>
<dbReference type="PANTHER" id="PTHR18934:SF203">
    <property type="entry name" value="ATP-DEPENDENT RNA HELICASE A"/>
    <property type="match status" value="1"/>
</dbReference>
<name>A0A1Y2FNA8_PROLT</name>
<keyword evidence="2" id="KW-0547">Nucleotide-binding</keyword>
<proteinExistence type="inferred from homology"/>
<evidence type="ECO:0000259" key="10">
    <source>
        <dbReference type="PROSITE" id="PS51194"/>
    </source>
</evidence>
<evidence type="ECO:0000256" key="8">
    <source>
        <dbReference type="SAM" id="MobiDB-lite"/>
    </source>
</evidence>
<dbReference type="STRING" id="56484.A0A1Y2FNA8"/>
<protein>
    <recommendedName>
        <fullName evidence="1">RNA helicase</fullName>
        <ecNumber evidence="1">3.6.4.13</ecNumber>
    </recommendedName>
</protein>
<dbReference type="CDD" id="cd18791">
    <property type="entry name" value="SF2_C_RHA"/>
    <property type="match status" value="1"/>
</dbReference>
<keyword evidence="5" id="KW-0067">ATP-binding</keyword>
<dbReference type="FunFam" id="1.20.120.1080:FF:000002">
    <property type="entry name" value="Putative ATP-dependent RNA helicase DHX36"/>
    <property type="match status" value="1"/>
</dbReference>
<evidence type="ECO:0000256" key="3">
    <source>
        <dbReference type="ARBA" id="ARBA00022801"/>
    </source>
</evidence>
<evidence type="ECO:0000256" key="6">
    <source>
        <dbReference type="ARBA" id="ARBA00022884"/>
    </source>
</evidence>
<dbReference type="SMART" id="SM00487">
    <property type="entry name" value="DEXDc"/>
    <property type="match status" value="1"/>
</dbReference>
<evidence type="ECO:0000256" key="1">
    <source>
        <dbReference type="ARBA" id="ARBA00012552"/>
    </source>
</evidence>
<keyword evidence="12" id="KW-1185">Reference proteome</keyword>
<dbReference type="EMBL" id="MCFI01000005">
    <property type="protein sequence ID" value="ORY85077.1"/>
    <property type="molecule type" value="Genomic_DNA"/>
</dbReference>
<dbReference type="Pfam" id="PF21010">
    <property type="entry name" value="HA2_C"/>
    <property type="match status" value="1"/>
</dbReference>
<evidence type="ECO:0000256" key="4">
    <source>
        <dbReference type="ARBA" id="ARBA00022806"/>
    </source>
</evidence>
<feature type="region of interest" description="Disordered" evidence="8">
    <location>
        <begin position="476"/>
        <end position="520"/>
    </location>
</feature>
<keyword evidence="3 11" id="KW-0378">Hydrolase</keyword>
<feature type="region of interest" description="Disordered" evidence="8">
    <location>
        <begin position="1405"/>
        <end position="1432"/>
    </location>
</feature>
<dbReference type="GeneID" id="63785575"/>
<dbReference type="OMA" id="MCKLVCR"/>
<sequence>MPYPKKRKHTDGPVDSSSASSKKQKDESMLKGTLKHVAASARAFTASASSQAPQAATHTRSSGAPVAAKFGFGSGGKQWKKLVTPLPEGRQPTRHQQRSGRSTRSGHAGESQRNRGAQSRGNRVLHTEEYINNSYELPRAADYGLAKEPVDYPSELLAAANLLVQRDLTRQAANAVCAFRCRLTVELDGLLLKCIGDGKSAEQAKENADLHAIAQLHQQGLLKTILPGGEHASVSKDILVLQKDPRLDIINFAARHDCLPTFSIRSRRSRLKSREMHRATVEIKELGLIGHGTASQLAMAEKAACVALKVAAEQMHEQTGDGTLLVKDYTKLTLASAKQFVEFYCYHFRARHVMDAQIGKGLKGRSSSWLASITLHMPQAEGVTADTTALPVAEEDGVETKSRTERTFVSELAGANRKDGEDLAYISAALVLKRESPDVWKKFVKEMKRGNGEVLKPLKPIDIDVDYTATTTMQSTIREVSKVQQRDTREHQQDEPDAGRQQRTHHYRVQRLSSQEHEKKSATMLSQYNRYLQEPSLGPLREKREALPMVQYRDQVMKLVLDNDICVVVGATGSGKTTQLPQLILEHETLNGAGSACNIICTQPRRIAAVSVAQRVAVERDEKLQDSIGYQVRFDAKLPQYGGSVTYCTTGILLRQLQDNQETTLDSISHIIVDEVHERDLQIDFLLVVLKQLLNARREAGKSPVKLILMSATIDTTLFCKYFGQNFEGGRCPFIEVPGRTFPVTHHPLEEIVDVLKGYDRKLVTELGSRDTAAYVMREITEAPTFSISAPVSERNSEDGDERAVIDWKSQGIVGEDGELDVGVDKEDTTTPVGLMSLTIGHLLKTTTDGSILVFLPGLAEITALNRLLTTTKPLGVDIVSEPMFKIYMLHSAIPQMQQEVFEKLAPGYRKIILSTNIAETSITIPDVVYVVDSGKHRETQYDQAKRISALISTWISKSNSRQRAGRAGRVQHGHYYSMISEKRYESLEVAPQPEILRTDLQDLCLQIKSMGIEDIRGFLQQAIEPPSPAAVEASVDHLQALAALDENEALTPLGRVLSLLPVRPSLGKMVLLGSIFKCLDPVLIMASAAEVKDPFLRPLEKRGEADDIKLGFAAGTGSDVLAVVHAFQQWRSVRAEQGMAAAKDWCFRNFLHFGSMVQLARTCEQTLETVSKTGLLAPARKQRGMAKMFGTPEENMNANSLALQAALATAGFYPNLAVQTFNARLLRTASDNAAVIHPSSLAAPKRLNGNRHGRIPSESVIPVGALFVYAQKTQADGSQIALRGCTRTSPLSVVLFGGESKQDGPLIRVDEWVPFYTRGEQKSAIMRFNQLLRLYLERTFANLGMASMEHLLGRGGRGGTGSLMQDPVRDPLVRGVVGALDQAYKVITRTRAASFVHHTTSRRAGYAGGRGGGMTSGSSARSSGRSFAGARGDQSAGAAAAIDSDFADLFAEQKRR</sequence>
<feature type="domain" description="Helicase ATP-binding" evidence="9">
    <location>
        <begin position="557"/>
        <end position="732"/>
    </location>
</feature>
<dbReference type="InterPro" id="IPR001650">
    <property type="entry name" value="Helicase_C-like"/>
</dbReference>
<comment type="similarity">
    <text evidence="7">Belongs to the DExH box helicase family.</text>
</comment>
<dbReference type="PROSITE" id="PS51194">
    <property type="entry name" value="HELICASE_CTER"/>
    <property type="match status" value="1"/>
</dbReference>
<dbReference type="FunFam" id="3.40.50.300:FF:000526">
    <property type="entry name" value="DExH-box ATP-dependent RNA helicase DExH3"/>
    <property type="match status" value="1"/>
</dbReference>
<evidence type="ECO:0000256" key="2">
    <source>
        <dbReference type="ARBA" id="ARBA00022741"/>
    </source>
</evidence>
<feature type="compositionally biased region" description="Low complexity" evidence="8">
    <location>
        <begin position="1417"/>
        <end position="1432"/>
    </location>
</feature>
<dbReference type="OrthoDB" id="5600252at2759"/>
<accession>A0A1Y2FNA8</accession>
<dbReference type="InterPro" id="IPR002464">
    <property type="entry name" value="DNA/RNA_helicase_DEAH_CS"/>
</dbReference>
<dbReference type="SMART" id="SM00847">
    <property type="entry name" value="HA2"/>
    <property type="match status" value="1"/>
</dbReference>